<reference evidence="1" key="1">
    <citation type="submission" date="2023-10" db="EMBL/GenBank/DDBJ databases">
        <authorList>
            <person name="Domelevo Entfellner J.-B."/>
        </authorList>
    </citation>
    <scope>NUCLEOTIDE SEQUENCE</scope>
</reference>
<proteinExistence type="predicted"/>
<dbReference type="Proteomes" id="UP001189624">
    <property type="component" value="Chromosome 8"/>
</dbReference>
<dbReference type="AlphaFoldDB" id="A0AA86TLP3"/>
<evidence type="ECO:0000313" key="1">
    <source>
        <dbReference type="EMBL" id="CAJ1972182.1"/>
    </source>
</evidence>
<sequence length="83" mass="9330">MTIMLFTDPIDAVPALMTIRYVLTAQEFIFLLLLKGADDLNTLLITVCELKESISSRDMKKPVMCHVKITFSSSVAFTLRFGD</sequence>
<accession>A0AA86TLP3</accession>
<name>A0AA86TLP3_9FABA</name>
<dbReference type="Gramene" id="rna-AYBTSS11_LOCUS24231">
    <property type="protein sequence ID" value="CAJ1972182.1"/>
    <property type="gene ID" value="gene-AYBTSS11_LOCUS24231"/>
</dbReference>
<dbReference type="EMBL" id="OY731405">
    <property type="protein sequence ID" value="CAJ1972182.1"/>
    <property type="molecule type" value="Genomic_DNA"/>
</dbReference>
<organism evidence="1 2">
    <name type="scientific">Sphenostylis stenocarpa</name>
    <dbReference type="NCBI Taxonomy" id="92480"/>
    <lineage>
        <taxon>Eukaryota</taxon>
        <taxon>Viridiplantae</taxon>
        <taxon>Streptophyta</taxon>
        <taxon>Embryophyta</taxon>
        <taxon>Tracheophyta</taxon>
        <taxon>Spermatophyta</taxon>
        <taxon>Magnoliopsida</taxon>
        <taxon>eudicotyledons</taxon>
        <taxon>Gunneridae</taxon>
        <taxon>Pentapetalae</taxon>
        <taxon>rosids</taxon>
        <taxon>fabids</taxon>
        <taxon>Fabales</taxon>
        <taxon>Fabaceae</taxon>
        <taxon>Papilionoideae</taxon>
        <taxon>50 kb inversion clade</taxon>
        <taxon>NPAAA clade</taxon>
        <taxon>indigoferoid/millettioid clade</taxon>
        <taxon>Phaseoleae</taxon>
        <taxon>Sphenostylis</taxon>
    </lineage>
</organism>
<gene>
    <name evidence="1" type="ORF">AYBTSS11_LOCUS24231</name>
</gene>
<keyword evidence="2" id="KW-1185">Reference proteome</keyword>
<evidence type="ECO:0000313" key="2">
    <source>
        <dbReference type="Proteomes" id="UP001189624"/>
    </source>
</evidence>
<protein>
    <submittedName>
        <fullName evidence="1">Uncharacterized protein</fullName>
    </submittedName>
</protein>